<protein>
    <recommendedName>
        <fullName evidence="4">Lipoprotein</fullName>
    </recommendedName>
</protein>
<accession>A0A023BR20</accession>
<dbReference type="eggNOG" id="ENOG5032FZ6">
    <property type="taxonomic scope" value="Bacteria"/>
</dbReference>
<name>A0A023BR20_9FLAO</name>
<proteinExistence type="predicted"/>
<feature type="chain" id="PRO_5001515584" description="Lipoprotein" evidence="1">
    <location>
        <begin position="27"/>
        <end position="276"/>
    </location>
</feature>
<evidence type="ECO:0000313" key="2">
    <source>
        <dbReference type="EMBL" id="EZH72389.1"/>
    </source>
</evidence>
<dbReference type="Proteomes" id="UP000023541">
    <property type="component" value="Unassembled WGS sequence"/>
</dbReference>
<comment type="caution">
    <text evidence="2">The sequence shown here is derived from an EMBL/GenBank/DDBJ whole genome shotgun (WGS) entry which is preliminary data.</text>
</comment>
<reference evidence="2 3" key="1">
    <citation type="submission" date="2014-04" db="EMBL/GenBank/DDBJ databases">
        <title>Aquimarina sp. 22II-S11-z7 Genome Sequencing.</title>
        <authorList>
            <person name="Lai Q."/>
        </authorList>
    </citation>
    <scope>NUCLEOTIDE SEQUENCE [LARGE SCALE GENOMIC DNA]</scope>
    <source>
        <strain evidence="2 3">22II-S11-z7</strain>
    </source>
</reference>
<dbReference type="RefSeq" id="WP_034244891.1">
    <property type="nucleotide sequence ID" value="NZ_AQRA01000008.1"/>
</dbReference>
<dbReference type="AlphaFoldDB" id="A0A023BR20"/>
<sequence length="276" mass="31629">MKNKINFNLVRILVIFTLFLCYSCSSEEDTMPETTEAVTTKTLATISLPSNTIITFKTESDGIVFEASGDSDNFGELDKLNDLSLLDRFLTLTDKSIAVPIDLIKLEEDQKIKEKALQRGIIEKHSTNIPISKSFLNHIKALPFPSLCNGWEERYVEQTLSNNDRVTISYKNYDKYDISGSDLHSTLSKCRRVQFGLTNCDYNKELRIYHQYAPNNGPAKTYAIIDIPPRKHKYYSKSFFTKGKRFIKIVSFNGHRYGGKVRFSGYKDNVWGLDKN</sequence>
<gene>
    <name evidence="2" type="ORF">ATO12_23340</name>
</gene>
<evidence type="ECO:0000256" key="1">
    <source>
        <dbReference type="SAM" id="SignalP"/>
    </source>
</evidence>
<evidence type="ECO:0008006" key="4">
    <source>
        <dbReference type="Google" id="ProtNLM"/>
    </source>
</evidence>
<keyword evidence="1" id="KW-0732">Signal</keyword>
<evidence type="ECO:0000313" key="3">
    <source>
        <dbReference type="Proteomes" id="UP000023541"/>
    </source>
</evidence>
<feature type="signal peptide" evidence="1">
    <location>
        <begin position="1"/>
        <end position="26"/>
    </location>
</feature>
<organism evidence="2 3">
    <name type="scientific">Aquimarina atlantica</name>
    <dbReference type="NCBI Taxonomy" id="1317122"/>
    <lineage>
        <taxon>Bacteria</taxon>
        <taxon>Pseudomonadati</taxon>
        <taxon>Bacteroidota</taxon>
        <taxon>Flavobacteriia</taxon>
        <taxon>Flavobacteriales</taxon>
        <taxon>Flavobacteriaceae</taxon>
        <taxon>Aquimarina</taxon>
    </lineage>
</organism>
<keyword evidence="3" id="KW-1185">Reference proteome</keyword>
<dbReference type="OrthoDB" id="1158062at2"/>
<dbReference type="EMBL" id="AQRA01000008">
    <property type="protein sequence ID" value="EZH72389.1"/>
    <property type="molecule type" value="Genomic_DNA"/>
</dbReference>